<comment type="caution">
    <text evidence="2">The sequence shown here is derived from an EMBL/GenBank/DDBJ whole genome shotgun (WGS) entry which is preliminary data.</text>
</comment>
<feature type="region of interest" description="Disordered" evidence="1">
    <location>
        <begin position="335"/>
        <end position="382"/>
    </location>
</feature>
<gene>
    <name evidence="2" type="ORF">CMUS01_08192</name>
</gene>
<feature type="compositionally biased region" description="Basic and acidic residues" evidence="1">
    <location>
        <begin position="369"/>
        <end position="382"/>
    </location>
</feature>
<feature type="region of interest" description="Disordered" evidence="1">
    <location>
        <begin position="56"/>
        <end position="109"/>
    </location>
</feature>
<name>A0A8H6KD36_9PEZI</name>
<sequence length="438" mass="48025">MRSVARCIPPRRPESHDAARAGQDAPVRKAMIVDNSSRVSRRPSIVCRYLQGSRRRNKPQIVNSTTLTATERGTQQREGGERPSSSLSTQIESNPRPKTALPRHADDVRPCDRWTAVSVNSHNPAERTELGQGSGTIRRGGGWLLVVPRGLASPVSATATTTTSTTILLAHADNDVADDERRGAGPQPWSMDDIQPANPPHRAKTPVCRLVDCHLKVDAGEISYLAWRAQRCRPRFGRWNPPDPQFDLNVAIQTGCSIGEIHLDRDVLPSGPENPDRMARPEEQDGYRTRSPPGRTVAFSQWDGKDATQAGRLLTTLCIRRENVGLGRRRVGYLTSWSSPDEKGSSRDNTAEKKAFGTSRPRAAGHHTASRERGGGGKKEIRGDFDDIPLVPLWNLDAFPLDPPLPNPADRRLQSPSPTTIVKGREGGASDLLHSLLS</sequence>
<feature type="region of interest" description="Disordered" evidence="1">
    <location>
        <begin position="1"/>
        <end position="26"/>
    </location>
</feature>
<accession>A0A8H6KD36</accession>
<evidence type="ECO:0000256" key="1">
    <source>
        <dbReference type="SAM" id="MobiDB-lite"/>
    </source>
</evidence>
<dbReference type="AlphaFoldDB" id="A0A8H6KD36"/>
<keyword evidence="3" id="KW-1185">Reference proteome</keyword>
<feature type="compositionally biased region" description="Polar residues" evidence="1">
    <location>
        <begin position="60"/>
        <end position="73"/>
    </location>
</feature>
<feature type="region of interest" description="Disordered" evidence="1">
    <location>
        <begin position="265"/>
        <end position="303"/>
    </location>
</feature>
<evidence type="ECO:0000313" key="3">
    <source>
        <dbReference type="Proteomes" id="UP000639643"/>
    </source>
</evidence>
<feature type="region of interest" description="Disordered" evidence="1">
    <location>
        <begin position="399"/>
        <end position="438"/>
    </location>
</feature>
<protein>
    <submittedName>
        <fullName evidence="2">Uncharacterized protein</fullName>
    </submittedName>
</protein>
<reference evidence="2" key="1">
    <citation type="journal article" date="2020" name="Phytopathology">
        <title>Genome Sequence Resources of Colletotrichum truncatum, C. plurivorum, C. musicola, and C. sojae: Four Species Pathogenic to Soybean (Glycine max).</title>
        <authorList>
            <person name="Rogerio F."/>
            <person name="Boufleur T.R."/>
            <person name="Ciampi-Guillardi M."/>
            <person name="Sukno S.A."/>
            <person name="Thon M.R."/>
            <person name="Massola Junior N.S."/>
            <person name="Baroncelli R."/>
        </authorList>
    </citation>
    <scope>NUCLEOTIDE SEQUENCE</scope>
    <source>
        <strain evidence="2">LFN0074</strain>
    </source>
</reference>
<evidence type="ECO:0000313" key="2">
    <source>
        <dbReference type="EMBL" id="KAF6829374.1"/>
    </source>
</evidence>
<feature type="compositionally biased region" description="Basic and acidic residues" evidence="1">
    <location>
        <begin position="340"/>
        <end position="355"/>
    </location>
</feature>
<proteinExistence type="predicted"/>
<feature type="compositionally biased region" description="Polar residues" evidence="1">
    <location>
        <begin position="82"/>
        <end position="93"/>
    </location>
</feature>
<feature type="compositionally biased region" description="Basic and acidic residues" evidence="1">
    <location>
        <begin position="274"/>
        <end position="288"/>
    </location>
</feature>
<dbReference type="EMBL" id="WIGM01000312">
    <property type="protein sequence ID" value="KAF6829374.1"/>
    <property type="molecule type" value="Genomic_DNA"/>
</dbReference>
<organism evidence="2 3">
    <name type="scientific">Colletotrichum musicola</name>
    <dbReference type="NCBI Taxonomy" id="2175873"/>
    <lineage>
        <taxon>Eukaryota</taxon>
        <taxon>Fungi</taxon>
        <taxon>Dikarya</taxon>
        <taxon>Ascomycota</taxon>
        <taxon>Pezizomycotina</taxon>
        <taxon>Sordariomycetes</taxon>
        <taxon>Hypocreomycetidae</taxon>
        <taxon>Glomerellales</taxon>
        <taxon>Glomerellaceae</taxon>
        <taxon>Colletotrichum</taxon>
        <taxon>Colletotrichum orchidearum species complex</taxon>
    </lineage>
</organism>
<dbReference type="Proteomes" id="UP000639643">
    <property type="component" value="Unassembled WGS sequence"/>
</dbReference>